<evidence type="ECO:0000256" key="3">
    <source>
        <dbReference type="ARBA" id="ARBA00022825"/>
    </source>
</evidence>
<dbReference type="GO" id="GO:0004252">
    <property type="term" value="F:serine-type endopeptidase activity"/>
    <property type="evidence" value="ECO:0007669"/>
    <property type="project" value="InterPro"/>
</dbReference>
<dbReference type="PROSITE" id="PS00135">
    <property type="entry name" value="TRYPSIN_SER"/>
    <property type="match status" value="1"/>
</dbReference>
<evidence type="ECO:0000313" key="8">
    <source>
        <dbReference type="EMBL" id="KAH9497052.1"/>
    </source>
</evidence>
<dbReference type="EMBL" id="ASGP02000007">
    <property type="protein sequence ID" value="KAH9497052.1"/>
    <property type="molecule type" value="Genomic_DNA"/>
</dbReference>
<dbReference type="Proteomes" id="UP000790347">
    <property type="component" value="Unassembled WGS sequence"/>
</dbReference>
<dbReference type="InterPro" id="IPR001254">
    <property type="entry name" value="Trypsin_dom"/>
</dbReference>
<keyword evidence="4" id="KW-1015">Disulfide bond</keyword>
<dbReference type="InterPro" id="IPR050127">
    <property type="entry name" value="Serine_Proteases_S1"/>
</dbReference>
<gene>
    <name evidence="8" type="primary">PRSS41_2</name>
    <name evidence="8" type="ORF">DERF_013065</name>
</gene>
<keyword evidence="3 5" id="KW-0720">Serine protease</keyword>
<dbReference type="SMART" id="SM00020">
    <property type="entry name" value="Tryp_SPc"/>
    <property type="match status" value="1"/>
</dbReference>
<dbReference type="AlphaFoldDB" id="A0A922HL88"/>
<organism evidence="8 9">
    <name type="scientific">Dermatophagoides farinae</name>
    <name type="common">American house dust mite</name>
    <dbReference type="NCBI Taxonomy" id="6954"/>
    <lineage>
        <taxon>Eukaryota</taxon>
        <taxon>Metazoa</taxon>
        <taxon>Ecdysozoa</taxon>
        <taxon>Arthropoda</taxon>
        <taxon>Chelicerata</taxon>
        <taxon>Arachnida</taxon>
        <taxon>Acari</taxon>
        <taxon>Acariformes</taxon>
        <taxon>Sarcoptiformes</taxon>
        <taxon>Astigmata</taxon>
        <taxon>Psoroptidia</taxon>
        <taxon>Analgoidea</taxon>
        <taxon>Pyroglyphidae</taxon>
        <taxon>Dermatophagoidinae</taxon>
        <taxon>Dermatophagoides</taxon>
    </lineage>
</organism>
<dbReference type="PROSITE" id="PS50240">
    <property type="entry name" value="TRYPSIN_DOM"/>
    <property type="match status" value="1"/>
</dbReference>
<feature type="domain" description="Peptidase S1" evidence="7">
    <location>
        <begin position="175"/>
        <end position="436"/>
    </location>
</feature>
<evidence type="ECO:0000313" key="9">
    <source>
        <dbReference type="Proteomes" id="UP000790347"/>
    </source>
</evidence>
<keyword evidence="9" id="KW-1185">Reference proteome</keyword>
<reference evidence="8" key="2">
    <citation type="journal article" date="2022" name="Res Sq">
        <title>Comparative Genomics Reveals Insights into the Divergent Evolution of Astigmatic Mites and Household Pest Adaptations.</title>
        <authorList>
            <person name="Xiong Q."/>
            <person name="Wan A.T.-Y."/>
            <person name="Liu X.-Y."/>
            <person name="Fung C.S.-H."/>
            <person name="Xiao X."/>
            <person name="Malainual N."/>
            <person name="Hou J."/>
            <person name="Wang L."/>
            <person name="Wang M."/>
            <person name="Yang K."/>
            <person name="Cui Y."/>
            <person name="Leung E."/>
            <person name="Nong W."/>
            <person name="Shin S.-K."/>
            <person name="Au S."/>
            <person name="Jeong K.Y."/>
            <person name="Chew F.T."/>
            <person name="Hui J."/>
            <person name="Leung T.F."/>
            <person name="Tungtrongchitr A."/>
            <person name="Zhong N."/>
            <person name="Liu Z."/>
            <person name="Tsui S."/>
        </authorList>
    </citation>
    <scope>NUCLEOTIDE SEQUENCE</scope>
    <source>
        <strain evidence="8">Derf</strain>
        <tissue evidence="8">Whole organism</tissue>
    </source>
</reference>
<dbReference type="PRINTS" id="PR00722">
    <property type="entry name" value="CHYMOTRYPSIN"/>
</dbReference>
<dbReference type="PROSITE" id="PS00134">
    <property type="entry name" value="TRYPSIN_HIS"/>
    <property type="match status" value="1"/>
</dbReference>
<keyword evidence="2 5" id="KW-0378">Hydrolase</keyword>
<dbReference type="InterPro" id="IPR033116">
    <property type="entry name" value="TRYPSIN_SER"/>
</dbReference>
<dbReference type="PANTHER" id="PTHR24264">
    <property type="entry name" value="TRYPSIN-RELATED"/>
    <property type="match status" value="1"/>
</dbReference>
<protein>
    <submittedName>
        <fullName evidence="8">Peptidase S1</fullName>
    </submittedName>
</protein>
<feature type="chain" id="PRO_5036747099" evidence="6">
    <location>
        <begin position="21"/>
        <end position="436"/>
    </location>
</feature>
<evidence type="ECO:0000256" key="5">
    <source>
        <dbReference type="RuleBase" id="RU363034"/>
    </source>
</evidence>
<dbReference type="SUPFAM" id="SSF50494">
    <property type="entry name" value="Trypsin-like serine proteases"/>
    <property type="match status" value="1"/>
</dbReference>
<name>A0A922HL88_DERFA</name>
<dbReference type="Gene3D" id="2.40.10.10">
    <property type="entry name" value="Trypsin-like serine proteases"/>
    <property type="match status" value="1"/>
</dbReference>
<proteinExistence type="predicted"/>
<sequence length="436" mass="49021">MFRGLSLFLVTINLLSICHNNRLKSHFLSRSSGTTATAAITNLTNFRFYKSLNSLSPLNAYPLLATGSITTTTTAADQPYDSKQVSNTLWNLLSIARFLLSFPQKCHYQSETHHCTFGITCWMSGHRPLDLCNGGIFWSCCVPFETIAQNTTSVIPEEVSDPECGRIMYTRNAKIVGGENAKFGQNPWQVAIVKHQFLNQKISCGGALINRRWIVTAAHCVYKYAFCNRYFFPITKKTLILHRTPANNIKIRLGDYNLKAQTEQYPHEEYGVRRKVVHEGYNPATYQNDIALLELNQDVIYRPHILPICLPPKGRNFTGEKATAVGWGRTQYAVSTSPGILQKVDVEVLDSDDCQEWMKNAGRREKIFSNMLCAGYKDGGRDSCQGDSGSPLSLRDDNHIILIGLVSWGVGCARPNLPGVYTRITEFVDWIHIHTN</sequence>
<dbReference type="InterPro" id="IPR009003">
    <property type="entry name" value="Peptidase_S1_PA"/>
</dbReference>
<keyword evidence="6" id="KW-0732">Signal</keyword>
<dbReference type="InterPro" id="IPR001314">
    <property type="entry name" value="Peptidase_S1A"/>
</dbReference>
<dbReference type="Pfam" id="PF00089">
    <property type="entry name" value="Trypsin"/>
    <property type="match status" value="1"/>
</dbReference>
<evidence type="ECO:0000259" key="7">
    <source>
        <dbReference type="PROSITE" id="PS50240"/>
    </source>
</evidence>
<feature type="signal peptide" evidence="6">
    <location>
        <begin position="1"/>
        <end position="20"/>
    </location>
</feature>
<accession>A0A922HL88</accession>
<evidence type="ECO:0000256" key="6">
    <source>
        <dbReference type="SAM" id="SignalP"/>
    </source>
</evidence>
<dbReference type="InterPro" id="IPR043504">
    <property type="entry name" value="Peptidase_S1_PA_chymotrypsin"/>
</dbReference>
<dbReference type="PANTHER" id="PTHR24264:SF83">
    <property type="entry name" value="COMPLEMENT FACTOR I"/>
    <property type="match status" value="1"/>
</dbReference>
<dbReference type="GO" id="GO:0005615">
    <property type="term" value="C:extracellular space"/>
    <property type="evidence" value="ECO:0007669"/>
    <property type="project" value="TreeGrafter"/>
</dbReference>
<evidence type="ECO:0000256" key="4">
    <source>
        <dbReference type="ARBA" id="ARBA00023157"/>
    </source>
</evidence>
<evidence type="ECO:0000256" key="1">
    <source>
        <dbReference type="ARBA" id="ARBA00022670"/>
    </source>
</evidence>
<comment type="caution">
    <text evidence="8">The sequence shown here is derived from an EMBL/GenBank/DDBJ whole genome shotgun (WGS) entry which is preliminary data.</text>
</comment>
<reference evidence="8" key="1">
    <citation type="submission" date="2013-05" db="EMBL/GenBank/DDBJ databases">
        <authorList>
            <person name="Yim A.K.Y."/>
            <person name="Chan T.F."/>
            <person name="Ji K.M."/>
            <person name="Liu X.Y."/>
            <person name="Zhou J.W."/>
            <person name="Li R.Q."/>
            <person name="Yang K.Y."/>
            <person name="Li J."/>
            <person name="Li M."/>
            <person name="Law P.T.W."/>
            <person name="Wu Y.L."/>
            <person name="Cai Z.L."/>
            <person name="Qin H."/>
            <person name="Bao Y."/>
            <person name="Leung R.K.K."/>
            <person name="Ng P.K.S."/>
            <person name="Zou J."/>
            <person name="Zhong X.J."/>
            <person name="Ran P.X."/>
            <person name="Zhong N.S."/>
            <person name="Liu Z.G."/>
            <person name="Tsui S.K.W."/>
        </authorList>
    </citation>
    <scope>NUCLEOTIDE SEQUENCE</scope>
    <source>
        <strain evidence="8">Derf</strain>
        <tissue evidence="8">Whole organism</tissue>
    </source>
</reference>
<dbReference type="FunFam" id="2.40.10.10:FF:000006">
    <property type="entry name" value="Serine proteinase stubble"/>
    <property type="match status" value="1"/>
</dbReference>
<dbReference type="GO" id="GO:0006508">
    <property type="term" value="P:proteolysis"/>
    <property type="evidence" value="ECO:0007669"/>
    <property type="project" value="UniProtKB-KW"/>
</dbReference>
<dbReference type="CDD" id="cd00190">
    <property type="entry name" value="Tryp_SPc"/>
    <property type="match status" value="1"/>
</dbReference>
<dbReference type="InterPro" id="IPR018114">
    <property type="entry name" value="TRYPSIN_HIS"/>
</dbReference>
<keyword evidence="1 5" id="KW-0645">Protease</keyword>
<evidence type="ECO:0000256" key="2">
    <source>
        <dbReference type="ARBA" id="ARBA00022801"/>
    </source>
</evidence>